<evidence type="ECO:0000256" key="2">
    <source>
        <dbReference type="ARBA" id="ARBA00022603"/>
    </source>
</evidence>
<reference evidence="7 8" key="1">
    <citation type="submission" date="2016-10" db="EMBL/GenBank/DDBJ databases">
        <authorList>
            <person name="Varghese N."/>
            <person name="Submissions S."/>
        </authorList>
    </citation>
    <scope>NUCLEOTIDE SEQUENCE [LARGE SCALE GENOMIC DNA]</scope>
    <source>
        <strain evidence="7 8">WCC6</strain>
    </source>
</reference>
<feature type="binding site" evidence="6">
    <location>
        <position position="77"/>
    </location>
    <ligand>
        <name>S-adenosyl-L-methionine</name>
        <dbReference type="ChEBI" id="CHEBI:59789"/>
    </ligand>
</feature>
<dbReference type="CDD" id="cd18081">
    <property type="entry name" value="RlmH-like"/>
    <property type="match status" value="1"/>
</dbReference>
<comment type="similarity">
    <text evidence="5 6">Belongs to the RNA methyltransferase RlmH family.</text>
</comment>
<dbReference type="InterPro" id="IPR029026">
    <property type="entry name" value="tRNA_m1G_MTases_N"/>
</dbReference>
<evidence type="ECO:0000313" key="7">
    <source>
        <dbReference type="EMBL" id="SDW79447.1"/>
    </source>
</evidence>
<feature type="binding site" evidence="6">
    <location>
        <position position="109"/>
    </location>
    <ligand>
        <name>S-adenosyl-L-methionine</name>
        <dbReference type="ChEBI" id="CHEBI:59789"/>
    </ligand>
</feature>
<evidence type="ECO:0000256" key="1">
    <source>
        <dbReference type="ARBA" id="ARBA00022552"/>
    </source>
</evidence>
<protein>
    <recommendedName>
        <fullName evidence="6">Ribosomal RNA large subunit methyltransferase H</fullName>
        <ecNumber evidence="6">2.1.1.177</ecNumber>
    </recommendedName>
    <alternativeName>
        <fullName evidence="6">23S rRNA (pseudouridine1915-N3)-methyltransferase</fullName>
    </alternativeName>
    <alternativeName>
        <fullName evidence="6">23S rRNA m3Psi1915 methyltransferase</fullName>
    </alternativeName>
    <alternativeName>
        <fullName evidence="6">rRNA (pseudouridine-N3-)-methyltransferase RlmH</fullName>
    </alternativeName>
</protein>
<keyword evidence="3 6" id="KW-0808">Transferase</keyword>
<accession>A0A1H2WFY3</accession>
<comment type="subcellular location">
    <subcellularLocation>
        <location evidence="6">Cytoplasm</location>
    </subcellularLocation>
</comment>
<gene>
    <name evidence="6" type="primary">rlmH</name>
    <name evidence="7" type="ORF">SAMN05216495_10632</name>
</gene>
<organism evidence="7 8">
    <name type="scientific">Acidaminococcus fermentans</name>
    <dbReference type="NCBI Taxonomy" id="905"/>
    <lineage>
        <taxon>Bacteria</taxon>
        <taxon>Bacillati</taxon>
        <taxon>Bacillota</taxon>
        <taxon>Negativicutes</taxon>
        <taxon>Acidaminococcales</taxon>
        <taxon>Acidaminococcaceae</taxon>
        <taxon>Acidaminococcus</taxon>
    </lineage>
</organism>
<dbReference type="Pfam" id="PF02590">
    <property type="entry name" value="SPOUT_MTase"/>
    <property type="match status" value="1"/>
</dbReference>
<evidence type="ECO:0000313" key="8">
    <source>
        <dbReference type="Proteomes" id="UP000182379"/>
    </source>
</evidence>
<feature type="binding site" evidence="6">
    <location>
        <begin position="128"/>
        <end position="133"/>
    </location>
    <ligand>
        <name>S-adenosyl-L-methionine</name>
        <dbReference type="ChEBI" id="CHEBI:59789"/>
    </ligand>
</feature>
<dbReference type="EC" id="2.1.1.177" evidence="6"/>
<dbReference type="SUPFAM" id="SSF75217">
    <property type="entry name" value="alpha/beta knot"/>
    <property type="match status" value="1"/>
</dbReference>
<comment type="catalytic activity">
    <reaction evidence="6">
        <text>pseudouridine(1915) in 23S rRNA + S-adenosyl-L-methionine = N(3)-methylpseudouridine(1915) in 23S rRNA + S-adenosyl-L-homocysteine + H(+)</text>
        <dbReference type="Rhea" id="RHEA:42752"/>
        <dbReference type="Rhea" id="RHEA-COMP:10221"/>
        <dbReference type="Rhea" id="RHEA-COMP:10222"/>
        <dbReference type="ChEBI" id="CHEBI:15378"/>
        <dbReference type="ChEBI" id="CHEBI:57856"/>
        <dbReference type="ChEBI" id="CHEBI:59789"/>
        <dbReference type="ChEBI" id="CHEBI:65314"/>
        <dbReference type="ChEBI" id="CHEBI:74486"/>
        <dbReference type="EC" id="2.1.1.177"/>
    </reaction>
</comment>
<keyword evidence="6" id="KW-0963">Cytoplasm</keyword>
<comment type="caution">
    <text evidence="7">The sequence shown here is derived from an EMBL/GenBank/DDBJ whole genome shotgun (WGS) entry which is preliminary data.</text>
</comment>
<dbReference type="AlphaFoldDB" id="A0A1H2WFY3"/>
<dbReference type="GO" id="GO:0005737">
    <property type="term" value="C:cytoplasm"/>
    <property type="evidence" value="ECO:0007669"/>
    <property type="project" value="UniProtKB-SubCell"/>
</dbReference>
<sequence length="160" mass="18769">MIRITLACAGKLKENYLREAEQEFTKRLGAYCQLEIRCINEEKMPDNPSPAVKEQVLARETDRILKLIPEHSFVVLLDLKGKEISSPQLAEKMEQWMVEGVSHLTFVIGGPFGYTDALRKRADFRWSFSPLTFTHQMIRVLLLEQIYRAFKIMRKEKYHH</sequence>
<comment type="function">
    <text evidence="6">Specifically methylates the pseudouridine at position 1915 (m3Psi1915) in 23S rRNA.</text>
</comment>
<dbReference type="PANTHER" id="PTHR33603:SF1">
    <property type="entry name" value="RIBOSOMAL RNA LARGE SUBUNIT METHYLTRANSFERASE H"/>
    <property type="match status" value="1"/>
</dbReference>
<dbReference type="GO" id="GO:0070038">
    <property type="term" value="F:rRNA (pseudouridine-N3-)-methyltransferase activity"/>
    <property type="evidence" value="ECO:0007669"/>
    <property type="project" value="UniProtKB-UniRule"/>
</dbReference>
<dbReference type="InterPro" id="IPR029028">
    <property type="entry name" value="Alpha/beta_knot_MTases"/>
</dbReference>
<dbReference type="PIRSF" id="PIRSF004505">
    <property type="entry name" value="MT_bac"/>
    <property type="match status" value="1"/>
</dbReference>
<name>A0A1H2WFY3_ACIFE</name>
<dbReference type="PANTHER" id="PTHR33603">
    <property type="entry name" value="METHYLTRANSFERASE"/>
    <property type="match status" value="1"/>
</dbReference>
<proteinExistence type="inferred from homology"/>
<evidence type="ECO:0000256" key="3">
    <source>
        <dbReference type="ARBA" id="ARBA00022679"/>
    </source>
</evidence>
<dbReference type="EMBL" id="FNOP01000006">
    <property type="protein sequence ID" value="SDW79447.1"/>
    <property type="molecule type" value="Genomic_DNA"/>
</dbReference>
<comment type="subunit">
    <text evidence="6">Homodimer.</text>
</comment>
<keyword evidence="2 6" id="KW-0489">Methyltransferase</keyword>
<keyword evidence="4 6" id="KW-0949">S-adenosyl-L-methionine</keyword>
<evidence type="ECO:0000256" key="5">
    <source>
        <dbReference type="ARBA" id="ARBA00038303"/>
    </source>
</evidence>
<dbReference type="Proteomes" id="UP000182379">
    <property type="component" value="Unassembled WGS sequence"/>
</dbReference>
<evidence type="ECO:0000256" key="4">
    <source>
        <dbReference type="ARBA" id="ARBA00022691"/>
    </source>
</evidence>
<evidence type="ECO:0000256" key="6">
    <source>
        <dbReference type="HAMAP-Rule" id="MF_00658"/>
    </source>
</evidence>
<dbReference type="InterPro" id="IPR003742">
    <property type="entry name" value="RlmH-like"/>
</dbReference>
<keyword evidence="1 6" id="KW-0698">rRNA processing</keyword>
<dbReference type="Gene3D" id="3.40.1280.10">
    <property type="match status" value="1"/>
</dbReference>
<dbReference type="NCBIfam" id="NF000985">
    <property type="entry name" value="PRK00103.1-3"/>
    <property type="match status" value="1"/>
</dbReference>
<dbReference type="RefSeq" id="WP_074705567.1">
    <property type="nucleotide sequence ID" value="NZ_CAUFNG010000055.1"/>
</dbReference>
<dbReference type="HAMAP" id="MF_00658">
    <property type="entry name" value="23SrRNA_methyltr_H"/>
    <property type="match status" value="1"/>
</dbReference>